<dbReference type="InterPro" id="IPR044927">
    <property type="entry name" value="Endonuclea_NS_2"/>
</dbReference>
<dbReference type="SUPFAM" id="SSF54060">
    <property type="entry name" value="His-Me finger endonucleases"/>
    <property type="match status" value="1"/>
</dbReference>
<dbReference type="GO" id="GO:0004519">
    <property type="term" value="F:endonuclease activity"/>
    <property type="evidence" value="ECO:0007669"/>
    <property type="project" value="UniProtKB-KW"/>
</dbReference>
<keyword evidence="3" id="KW-1185">Reference proteome</keyword>
<dbReference type="Gene3D" id="3.40.570.10">
    <property type="entry name" value="Extracellular Endonuclease, subunit A"/>
    <property type="match status" value="1"/>
</dbReference>
<keyword evidence="2" id="KW-0378">Hydrolase</keyword>
<accession>A0ABW3DM09</accession>
<evidence type="ECO:0000313" key="2">
    <source>
        <dbReference type="EMBL" id="MFD0884875.1"/>
    </source>
</evidence>
<sequence>GAATPPLTAPAPATATARAIDDAPCVTHIKENHTYTANNATYRTDHYGRPYLARVVGLKARKEDRGDCQKDMRLWIGANYDSGHLIAASLQGPDRRYNLVPQWNNLNRKTYRILEVKAAACVRDYGGSIPEYIVQVNYPSTGADIYPVSFTLSMRIEKNGKGQTYTENFANRELGDDETAAIRDRIDRSFRAVLCDRR</sequence>
<keyword evidence="2" id="KW-0540">Nuclease</keyword>
<reference evidence="3" key="1">
    <citation type="journal article" date="2019" name="Int. J. Syst. Evol. Microbiol.">
        <title>The Global Catalogue of Microorganisms (GCM) 10K type strain sequencing project: providing services to taxonomists for standard genome sequencing and annotation.</title>
        <authorList>
            <consortium name="The Broad Institute Genomics Platform"/>
            <consortium name="The Broad Institute Genome Sequencing Center for Infectious Disease"/>
            <person name="Wu L."/>
            <person name="Ma J."/>
        </authorList>
    </citation>
    <scope>NUCLEOTIDE SEQUENCE [LARGE SCALE GENOMIC DNA]</scope>
    <source>
        <strain evidence="3">CCUG 62974</strain>
    </source>
</reference>
<comment type="caution">
    <text evidence="2">The sequence shown here is derived from an EMBL/GenBank/DDBJ whole genome shotgun (WGS) entry which is preliminary data.</text>
</comment>
<evidence type="ECO:0000259" key="1">
    <source>
        <dbReference type="Pfam" id="PF13930"/>
    </source>
</evidence>
<protein>
    <submittedName>
        <fullName evidence="2">DNA/RNA non-specific endonuclease</fullName>
    </submittedName>
</protein>
<dbReference type="InterPro" id="IPR044929">
    <property type="entry name" value="DNA/RNA_non-sp_Endonuclease_sf"/>
</dbReference>
<dbReference type="Pfam" id="PF13930">
    <property type="entry name" value="Endonuclea_NS_2"/>
    <property type="match status" value="1"/>
</dbReference>
<feature type="domain" description="Type VII secretion system protein EssD-like" evidence="1">
    <location>
        <begin position="32"/>
        <end position="156"/>
    </location>
</feature>
<dbReference type="EMBL" id="JBHTHX010000243">
    <property type="protein sequence ID" value="MFD0884875.1"/>
    <property type="molecule type" value="Genomic_DNA"/>
</dbReference>
<dbReference type="InterPro" id="IPR044925">
    <property type="entry name" value="His-Me_finger_sf"/>
</dbReference>
<organism evidence="2 3">
    <name type="scientific">Streptosporangium algeriense</name>
    <dbReference type="NCBI Taxonomy" id="1682748"/>
    <lineage>
        <taxon>Bacteria</taxon>
        <taxon>Bacillati</taxon>
        <taxon>Actinomycetota</taxon>
        <taxon>Actinomycetes</taxon>
        <taxon>Streptosporangiales</taxon>
        <taxon>Streptosporangiaceae</taxon>
        <taxon>Streptosporangium</taxon>
    </lineage>
</organism>
<evidence type="ECO:0000313" key="3">
    <source>
        <dbReference type="Proteomes" id="UP001597024"/>
    </source>
</evidence>
<proteinExistence type="predicted"/>
<gene>
    <name evidence="2" type="ORF">ACFQ08_09980</name>
</gene>
<keyword evidence="2" id="KW-0255">Endonuclease</keyword>
<name>A0ABW3DM09_9ACTN</name>
<dbReference type="Proteomes" id="UP001597024">
    <property type="component" value="Unassembled WGS sequence"/>
</dbReference>
<feature type="non-terminal residue" evidence="2">
    <location>
        <position position="1"/>
    </location>
</feature>